<sequence>MTDALDIQVADLSSPDVRELLALHLSGMHDTSPPESVHALDIEGLRHPSITVWSARIDGELAGIVALSRLGEDRGEIKSMRVPDAFLGRGVGRALLQHLVAAARTEGLTDLWLETGSTVEFAAARSLYASEGFVGCGPFGSYTDDPFSTYMTRSL</sequence>
<evidence type="ECO:0000313" key="4">
    <source>
        <dbReference type="EMBL" id="AZS37599.1"/>
    </source>
</evidence>
<evidence type="ECO:0000256" key="1">
    <source>
        <dbReference type="ARBA" id="ARBA00022679"/>
    </source>
</evidence>
<organism evidence="4 5">
    <name type="scientific">Microbacterium lemovicicum</name>
    <dbReference type="NCBI Taxonomy" id="1072463"/>
    <lineage>
        <taxon>Bacteria</taxon>
        <taxon>Bacillati</taxon>
        <taxon>Actinomycetota</taxon>
        <taxon>Actinomycetes</taxon>
        <taxon>Micrococcales</taxon>
        <taxon>Microbacteriaceae</taxon>
        <taxon>Microbacterium</taxon>
    </lineage>
</organism>
<gene>
    <name evidence="4" type="primary">ysnE</name>
    <name evidence="4" type="ORF">CVS47_02239</name>
</gene>
<evidence type="ECO:0000256" key="2">
    <source>
        <dbReference type="ARBA" id="ARBA00023315"/>
    </source>
</evidence>
<dbReference type="Pfam" id="PF00583">
    <property type="entry name" value="Acetyltransf_1"/>
    <property type="match status" value="1"/>
</dbReference>
<dbReference type="KEGG" id="mlv:CVS47_02239"/>
<accession>A0A3S9WC27</accession>
<keyword evidence="5" id="KW-1185">Reference proteome</keyword>
<keyword evidence="2 4" id="KW-0012">Acyltransferase</keyword>
<keyword evidence="1 4" id="KW-0808">Transferase</keyword>
<dbReference type="Gene3D" id="3.40.630.30">
    <property type="match status" value="1"/>
</dbReference>
<dbReference type="InterPro" id="IPR000182">
    <property type="entry name" value="GNAT_dom"/>
</dbReference>
<reference evidence="4 5" key="1">
    <citation type="submission" date="2018-08" db="EMBL/GenBank/DDBJ databases">
        <title>Microbacterium lemovicicum sp. nov., a bacterium isolated from a natural uranium-rich soil.</title>
        <authorList>
            <person name="ORTET P."/>
        </authorList>
    </citation>
    <scope>NUCLEOTIDE SEQUENCE [LARGE SCALE GENOMIC DNA]</scope>
    <source>
        <strain evidence="4 5">Viu22</strain>
    </source>
</reference>
<dbReference type="EC" id="2.3.1.-" evidence="4"/>
<dbReference type="RefSeq" id="WP_241240126.1">
    <property type="nucleotide sequence ID" value="NZ_CP031423.1"/>
</dbReference>
<dbReference type="GO" id="GO:0016747">
    <property type="term" value="F:acyltransferase activity, transferring groups other than amino-acyl groups"/>
    <property type="evidence" value="ECO:0007669"/>
    <property type="project" value="InterPro"/>
</dbReference>
<protein>
    <submittedName>
        <fullName evidence="4">Putative N-acetyltransferase YsnE</fullName>
        <ecNumber evidence="4">2.3.1.-</ecNumber>
    </submittedName>
</protein>
<dbReference type="AlphaFoldDB" id="A0A3S9WC27"/>
<dbReference type="EMBL" id="CP031423">
    <property type="protein sequence ID" value="AZS37599.1"/>
    <property type="molecule type" value="Genomic_DNA"/>
</dbReference>
<dbReference type="CDD" id="cd04301">
    <property type="entry name" value="NAT_SF"/>
    <property type="match status" value="1"/>
</dbReference>
<evidence type="ECO:0000259" key="3">
    <source>
        <dbReference type="PROSITE" id="PS51186"/>
    </source>
</evidence>
<name>A0A3S9WC27_9MICO</name>
<dbReference type="PROSITE" id="PS51186">
    <property type="entry name" value="GNAT"/>
    <property type="match status" value="1"/>
</dbReference>
<dbReference type="InterPro" id="IPR050832">
    <property type="entry name" value="Bact_Acetyltransf"/>
</dbReference>
<feature type="domain" description="N-acetyltransferase" evidence="3">
    <location>
        <begin position="7"/>
        <end position="155"/>
    </location>
</feature>
<dbReference type="PANTHER" id="PTHR43877:SF5">
    <property type="entry name" value="BLL8307 PROTEIN"/>
    <property type="match status" value="1"/>
</dbReference>
<dbReference type="PANTHER" id="PTHR43877">
    <property type="entry name" value="AMINOALKYLPHOSPHONATE N-ACETYLTRANSFERASE-RELATED-RELATED"/>
    <property type="match status" value="1"/>
</dbReference>
<dbReference type="InterPro" id="IPR016181">
    <property type="entry name" value="Acyl_CoA_acyltransferase"/>
</dbReference>
<evidence type="ECO:0000313" key="5">
    <source>
        <dbReference type="Proteomes" id="UP000276888"/>
    </source>
</evidence>
<dbReference type="Proteomes" id="UP000276888">
    <property type="component" value="Chromosome"/>
</dbReference>
<dbReference type="SUPFAM" id="SSF55729">
    <property type="entry name" value="Acyl-CoA N-acyltransferases (Nat)"/>
    <property type="match status" value="1"/>
</dbReference>
<proteinExistence type="predicted"/>